<organism evidence="2 3">
    <name type="scientific">Acinetobacter sichuanensis</name>
    <dbReference type="NCBI Taxonomy" id="2136183"/>
    <lineage>
        <taxon>Bacteria</taxon>
        <taxon>Pseudomonadati</taxon>
        <taxon>Pseudomonadota</taxon>
        <taxon>Gammaproteobacteria</taxon>
        <taxon>Moraxellales</taxon>
        <taxon>Moraxellaceae</taxon>
        <taxon>Acinetobacter</taxon>
    </lineage>
</organism>
<gene>
    <name evidence="1" type="ORF">ACFODO_20615</name>
    <name evidence="2" type="ORF">C9E89_020910</name>
</gene>
<evidence type="ECO:0008006" key="5">
    <source>
        <dbReference type="Google" id="ProtNLM"/>
    </source>
</evidence>
<reference evidence="1" key="4">
    <citation type="submission" date="2024-09" db="EMBL/GenBank/DDBJ databases">
        <authorList>
            <person name="Sun Q."/>
            <person name="Mori K."/>
        </authorList>
    </citation>
    <scope>NUCLEOTIDE SEQUENCE</scope>
    <source>
        <strain evidence="1">KCTC 62575</strain>
    </source>
</reference>
<protein>
    <recommendedName>
        <fullName evidence="5">Lipoprotein</fullName>
    </recommendedName>
</protein>
<dbReference type="PROSITE" id="PS51257">
    <property type="entry name" value="PROKAR_LIPOPROTEIN"/>
    <property type="match status" value="1"/>
</dbReference>
<keyword evidence="4" id="KW-1185">Reference proteome</keyword>
<name>A0A371YJH1_9GAMM</name>
<evidence type="ECO:0000313" key="2">
    <source>
        <dbReference type="EMBL" id="RFC81617.1"/>
    </source>
</evidence>
<dbReference type="EMBL" id="JBHRSF010000152">
    <property type="protein sequence ID" value="MFC2997601.1"/>
    <property type="molecule type" value="Genomic_DNA"/>
</dbReference>
<reference evidence="4" key="3">
    <citation type="journal article" date="2019" name="Int. J. Syst. Evol. Microbiol.">
        <title>The Global Catalogue of Microorganisms (GCM) 10K type strain sequencing project: providing services to taxonomists for standard genome sequencing and annotation.</title>
        <authorList>
            <consortium name="The Broad Institute Genomics Platform"/>
            <consortium name="The Broad Institute Genome Sequencing Center for Infectious Disease"/>
            <person name="Wu L."/>
            <person name="Ma J."/>
        </authorList>
    </citation>
    <scope>NUCLEOTIDE SEQUENCE [LARGE SCALE GENOMIC DNA]</scope>
    <source>
        <strain evidence="4">KCTC 62575</strain>
    </source>
</reference>
<sequence length="228" mass="25433">MKNIFWVGVFCFGLALGGCATPKHNYQATPQNISKPPIGSTNEAFVGDKMLEQGVFLEREALYVPTTFKHSGYTISEGYYLKTGEDKKGHYFKPLNMIPNGGNVQKSFINDPFQAVMLNVENQICIVTTLNLRSCSKEEHSAKLSTVGIATDNSFQQTLIYSGKVGNKINIGYREFSSNLARPAFNNDVEYDLSESKQIGYKGALLEIEDANNQSIKYKVLKNFNKVE</sequence>
<dbReference type="EMBL" id="PYIX02000072">
    <property type="protein sequence ID" value="RFC81617.1"/>
    <property type="molecule type" value="Genomic_DNA"/>
</dbReference>
<evidence type="ECO:0000313" key="4">
    <source>
        <dbReference type="Proteomes" id="UP001595455"/>
    </source>
</evidence>
<evidence type="ECO:0000313" key="3">
    <source>
        <dbReference type="Proteomes" id="UP000240957"/>
    </source>
</evidence>
<accession>A0A371YJH1</accession>
<dbReference type="AlphaFoldDB" id="A0A371YJH1"/>
<comment type="caution">
    <text evidence="2">The sequence shown here is derived from an EMBL/GenBank/DDBJ whole genome shotgun (WGS) entry which is preliminary data.</text>
</comment>
<dbReference type="OrthoDB" id="1419830at2"/>
<proteinExistence type="predicted"/>
<reference evidence="2 3" key="2">
    <citation type="submission" date="2018-08" db="EMBL/GenBank/DDBJ databases">
        <title>The draft genome of Acinetobacter sichuanensis strain WCHAc060041.</title>
        <authorList>
            <person name="Qin J."/>
            <person name="Feng Y."/>
            <person name="Zong Z."/>
        </authorList>
    </citation>
    <scope>NUCLEOTIDE SEQUENCE [LARGE SCALE GENOMIC DNA]</scope>
    <source>
        <strain evidence="2 3">WCHAc060041</strain>
    </source>
</reference>
<reference evidence="1" key="1">
    <citation type="journal article" date="2014" name="Int. J. Syst. Evol. Microbiol.">
        <title>Complete genome of a new Firmicutes species belonging to the dominant human colonic microbiota ('Ruminococcus bicirculans') reveals two chromosomes and a selective capacity to utilize plant glucans.</title>
        <authorList>
            <consortium name="NISC Comparative Sequencing Program"/>
            <person name="Wegmann U."/>
            <person name="Louis P."/>
            <person name="Goesmann A."/>
            <person name="Henrissat B."/>
            <person name="Duncan S.H."/>
            <person name="Flint H.J."/>
        </authorList>
    </citation>
    <scope>NUCLEOTIDE SEQUENCE</scope>
    <source>
        <strain evidence="1">KCTC 62575</strain>
    </source>
</reference>
<dbReference type="RefSeq" id="WP_107010083.1">
    <property type="nucleotide sequence ID" value="NZ_JBHRSF010000152.1"/>
</dbReference>
<dbReference type="Proteomes" id="UP001595455">
    <property type="component" value="Unassembled WGS sequence"/>
</dbReference>
<evidence type="ECO:0000313" key="1">
    <source>
        <dbReference type="EMBL" id="MFC2997601.1"/>
    </source>
</evidence>
<dbReference type="Proteomes" id="UP000240957">
    <property type="component" value="Unassembled WGS sequence"/>
</dbReference>